<evidence type="ECO:0000313" key="1">
    <source>
        <dbReference type="EMBL" id="MBX42815.1"/>
    </source>
</evidence>
<dbReference type="EMBL" id="GGEC01062331">
    <property type="protein sequence ID" value="MBX42815.1"/>
    <property type="molecule type" value="Transcribed_RNA"/>
</dbReference>
<organism evidence="1">
    <name type="scientific">Rhizophora mucronata</name>
    <name type="common">Asiatic mangrove</name>
    <dbReference type="NCBI Taxonomy" id="61149"/>
    <lineage>
        <taxon>Eukaryota</taxon>
        <taxon>Viridiplantae</taxon>
        <taxon>Streptophyta</taxon>
        <taxon>Embryophyta</taxon>
        <taxon>Tracheophyta</taxon>
        <taxon>Spermatophyta</taxon>
        <taxon>Magnoliopsida</taxon>
        <taxon>eudicotyledons</taxon>
        <taxon>Gunneridae</taxon>
        <taxon>Pentapetalae</taxon>
        <taxon>rosids</taxon>
        <taxon>fabids</taxon>
        <taxon>Malpighiales</taxon>
        <taxon>Rhizophoraceae</taxon>
        <taxon>Rhizophora</taxon>
    </lineage>
</organism>
<protein>
    <submittedName>
        <fullName evidence="1">Uncharacterized protein</fullName>
    </submittedName>
</protein>
<accession>A0A2P2NK51</accession>
<proteinExistence type="predicted"/>
<name>A0A2P2NK51_RHIMU</name>
<sequence length="66" mass="8116">MTGCQKNLYYDNTLVQTWTLHKHINNKWQYIAKKRVMIQCTIEFSVKRFQMQFFIVTTQKHKKCFP</sequence>
<dbReference type="AlphaFoldDB" id="A0A2P2NK51"/>
<reference evidence="1" key="1">
    <citation type="submission" date="2018-02" db="EMBL/GenBank/DDBJ databases">
        <title>Rhizophora mucronata_Transcriptome.</title>
        <authorList>
            <person name="Meera S.P."/>
            <person name="Sreeshan A."/>
            <person name="Augustine A."/>
        </authorList>
    </citation>
    <scope>NUCLEOTIDE SEQUENCE</scope>
    <source>
        <tissue evidence="1">Leaf</tissue>
    </source>
</reference>